<gene>
    <name evidence="10" type="ORF">EZS28_018904</name>
</gene>
<evidence type="ECO:0000256" key="7">
    <source>
        <dbReference type="PROSITE-ProRule" id="PRU10141"/>
    </source>
</evidence>
<dbReference type="EMBL" id="SNRW01005207">
    <property type="protein sequence ID" value="KAA6385570.1"/>
    <property type="molecule type" value="Genomic_DNA"/>
</dbReference>
<evidence type="ECO:0000313" key="11">
    <source>
        <dbReference type="Proteomes" id="UP000324800"/>
    </source>
</evidence>
<name>A0A5J4VT07_9EUKA</name>
<feature type="binding site" evidence="7">
    <location>
        <position position="27"/>
    </location>
    <ligand>
        <name>ATP</name>
        <dbReference type="ChEBI" id="CHEBI:30616"/>
    </ligand>
</feature>
<dbReference type="InterPro" id="IPR008271">
    <property type="entry name" value="Ser/Thr_kinase_AS"/>
</dbReference>
<dbReference type="PROSITE" id="PS00108">
    <property type="entry name" value="PROTEIN_KINASE_ST"/>
    <property type="match status" value="1"/>
</dbReference>
<dbReference type="SUPFAM" id="SSF56112">
    <property type="entry name" value="Protein kinase-like (PK-like)"/>
    <property type="match status" value="1"/>
</dbReference>
<evidence type="ECO:0000256" key="1">
    <source>
        <dbReference type="ARBA" id="ARBA00010886"/>
    </source>
</evidence>
<accession>A0A5J4VT07</accession>
<dbReference type="Pfam" id="PF00069">
    <property type="entry name" value="Pkinase"/>
    <property type="match status" value="1"/>
</dbReference>
<feature type="domain" description="Protein kinase" evidence="9">
    <location>
        <begin position="1"/>
        <end position="288"/>
    </location>
</feature>
<evidence type="ECO:0000256" key="6">
    <source>
        <dbReference type="ARBA" id="ARBA00022840"/>
    </source>
</evidence>
<keyword evidence="3" id="KW-0808">Transferase</keyword>
<dbReference type="InterPro" id="IPR050660">
    <property type="entry name" value="NEK_Ser/Thr_kinase"/>
</dbReference>
<dbReference type="PROSITE" id="PS00107">
    <property type="entry name" value="PROTEIN_KINASE_ATP"/>
    <property type="match status" value="1"/>
</dbReference>
<keyword evidence="6 7" id="KW-0067">ATP-binding</keyword>
<evidence type="ECO:0000256" key="5">
    <source>
        <dbReference type="ARBA" id="ARBA00022777"/>
    </source>
</evidence>
<keyword evidence="5 10" id="KW-0418">Kinase</keyword>
<dbReference type="SMART" id="SM00220">
    <property type="entry name" value="S_TKc"/>
    <property type="match status" value="1"/>
</dbReference>
<dbReference type="Proteomes" id="UP000324800">
    <property type="component" value="Unassembled WGS sequence"/>
</dbReference>
<dbReference type="EC" id="2.7.11.1" evidence="2"/>
<evidence type="ECO:0000259" key="9">
    <source>
        <dbReference type="PROSITE" id="PS50011"/>
    </source>
</evidence>
<dbReference type="PANTHER" id="PTHR43671:SF13">
    <property type="entry name" value="SERINE_THREONINE-PROTEIN KINASE NEK2"/>
    <property type="match status" value="1"/>
</dbReference>
<organism evidence="10 11">
    <name type="scientific">Streblomastix strix</name>
    <dbReference type="NCBI Taxonomy" id="222440"/>
    <lineage>
        <taxon>Eukaryota</taxon>
        <taxon>Metamonada</taxon>
        <taxon>Preaxostyla</taxon>
        <taxon>Oxymonadida</taxon>
        <taxon>Streblomastigidae</taxon>
        <taxon>Streblomastix</taxon>
    </lineage>
</organism>
<keyword evidence="8" id="KW-0723">Serine/threonine-protein kinase</keyword>
<dbReference type="GO" id="GO:0005524">
    <property type="term" value="F:ATP binding"/>
    <property type="evidence" value="ECO:0007669"/>
    <property type="project" value="UniProtKB-UniRule"/>
</dbReference>
<comment type="similarity">
    <text evidence="1">Belongs to the protein kinase superfamily. NEK Ser/Thr protein kinase family. NIMA subfamily.</text>
</comment>
<keyword evidence="4 7" id="KW-0547">Nucleotide-binding</keyword>
<dbReference type="PANTHER" id="PTHR43671">
    <property type="entry name" value="SERINE/THREONINE-PROTEIN KINASE NEK"/>
    <property type="match status" value="1"/>
</dbReference>
<reference evidence="10 11" key="1">
    <citation type="submission" date="2019-03" db="EMBL/GenBank/DDBJ databases">
        <title>Single cell metagenomics reveals metabolic interactions within the superorganism composed of flagellate Streblomastix strix and complex community of Bacteroidetes bacteria on its surface.</title>
        <authorList>
            <person name="Treitli S.C."/>
            <person name="Kolisko M."/>
            <person name="Husnik F."/>
            <person name="Keeling P."/>
            <person name="Hampl V."/>
        </authorList>
    </citation>
    <scope>NUCLEOTIDE SEQUENCE [LARGE SCALE GENOMIC DNA]</scope>
    <source>
        <strain evidence="10">ST1C</strain>
    </source>
</reference>
<dbReference type="OrthoDB" id="310217at2759"/>
<dbReference type="AlphaFoldDB" id="A0A5J4VT07"/>
<evidence type="ECO:0000313" key="10">
    <source>
        <dbReference type="EMBL" id="KAA6385570.1"/>
    </source>
</evidence>
<protein>
    <recommendedName>
        <fullName evidence="2">non-specific serine/threonine protein kinase</fullName>
        <ecNumber evidence="2">2.7.11.1</ecNumber>
    </recommendedName>
</protein>
<dbReference type="GO" id="GO:0004674">
    <property type="term" value="F:protein serine/threonine kinase activity"/>
    <property type="evidence" value="ECO:0007669"/>
    <property type="project" value="UniProtKB-KW"/>
</dbReference>
<dbReference type="InterPro" id="IPR000719">
    <property type="entry name" value="Prot_kinase_dom"/>
</dbReference>
<evidence type="ECO:0000256" key="8">
    <source>
        <dbReference type="RuleBase" id="RU000304"/>
    </source>
</evidence>
<dbReference type="InterPro" id="IPR017441">
    <property type="entry name" value="Protein_kinase_ATP_BS"/>
</dbReference>
<evidence type="ECO:0000256" key="2">
    <source>
        <dbReference type="ARBA" id="ARBA00012513"/>
    </source>
</evidence>
<evidence type="ECO:0000256" key="4">
    <source>
        <dbReference type="ARBA" id="ARBA00022741"/>
    </source>
</evidence>
<dbReference type="PROSITE" id="PS50011">
    <property type="entry name" value="PROTEIN_KINASE_DOM"/>
    <property type="match status" value="1"/>
</dbReference>
<comment type="caution">
    <text evidence="10">The sequence shown here is derived from an EMBL/GenBank/DDBJ whole genome shotgun (WGS) entry which is preliminary data.</text>
</comment>
<evidence type="ECO:0000256" key="3">
    <source>
        <dbReference type="ARBA" id="ARBA00022679"/>
    </source>
</evidence>
<sequence>MRRIGSGGFGTICLVKEKQSGKLMARKEMNYDTLKEIDMVNCEVRIIREINEFFRSSSLQSSYIYVIEPLGFFVDEEECKAFLIMEYCEGGDLHQYIEEMKKSRSWISEEDAWSTISQLVFAIHQLHNHRIIHGDLKPQNVLLTKDRKIKLGDFGLARKLQNIATYATANGFTWRYLAPELLITPTSQQNSKGLKIQELLKQKIELRLSSDIWALGIILFELLAQHHPFMDQDEELPLLENFKRITENEPKPLPLQYPENMRKLILMMLVKDPHQRITINEIMQIPEIIACLAKK</sequence>
<proteinExistence type="inferred from homology"/>
<dbReference type="InterPro" id="IPR011009">
    <property type="entry name" value="Kinase-like_dom_sf"/>
</dbReference>
<dbReference type="Gene3D" id="1.10.510.10">
    <property type="entry name" value="Transferase(Phosphotransferase) domain 1"/>
    <property type="match status" value="1"/>
</dbReference>